<evidence type="ECO:0000256" key="7">
    <source>
        <dbReference type="SAM" id="Phobius"/>
    </source>
</evidence>
<accession>A0A2T0BGH1</accession>
<feature type="transmembrane region" description="Helical" evidence="7">
    <location>
        <begin position="35"/>
        <end position="60"/>
    </location>
</feature>
<dbReference type="Gene3D" id="3.90.550.10">
    <property type="entry name" value="Spore Coat Polysaccharide Biosynthesis Protein SpsA, Chain A"/>
    <property type="match status" value="1"/>
</dbReference>
<comment type="subcellular location">
    <subcellularLocation>
        <location evidence="1">Membrane</location>
        <topology evidence="1">Multi-pass membrane protein</topology>
    </subcellularLocation>
</comment>
<dbReference type="Proteomes" id="UP000237798">
    <property type="component" value="Unassembled WGS sequence"/>
</dbReference>
<dbReference type="PANTHER" id="PTHR43867:SF2">
    <property type="entry name" value="CELLULOSE SYNTHASE CATALYTIC SUBUNIT A [UDP-FORMING]"/>
    <property type="match status" value="1"/>
</dbReference>
<dbReference type="EMBL" id="PVXP01000049">
    <property type="protein sequence ID" value="PRR82985.1"/>
    <property type="molecule type" value="Genomic_DNA"/>
</dbReference>
<organism evidence="9 10">
    <name type="scientific">Clostridium luticellarii</name>
    <dbReference type="NCBI Taxonomy" id="1691940"/>
    <lineage>
        <taxon>Bacteria</taxon>
        <taxon>Bacillati</taxon>
        <taxon>Bacillota</taxon>
        <taxon>Clostridia</taxon>
        <taxon>Eubacteriales</taxon>
        <taxon>Clostridiaceae</taxon>
        <taxon>Clostridium</taxon>
    </lineage>
</organism>
<evidence type="ECO:0000256" key="3">
    <source>
        <dbReference type="ARBA" id="ARBA00022679"/>
    </source>
</evidence>
<feature type="domain" description="Glycosyltransferase 2-like" evidence="8">
    <location>
        <begin position="81"/>
        <end position="168"/>
    </location>
</feature>
<keyword evidence="6 7" id="KW-0472">Membrane</keyword>
<dbReference type="Pfam" id="PF00535">
    <property type="entry name" value="Glycos_transf_2"/>
    <property type="match status" value="1"/>
</dbReference>
<feature type="transmembrane region" description="Helical" evidence="7">
    <location>
        <begin position="6"/>
        <end position="23"/>
    </location>
</feature>
<evidence type="ECO:0000313" key="9">
    <source>
        <dbReference type="EMBL" id="PRR82985.1"/>
    </source>
</evidence>
<evidence type="ECO:0000259" key="8">
    <source>
        <dbReference type="Pfam" id="PF00535"/>
    </source>
</evidence>
<keyword evidence="5 7" id="KW-1133">Transmembrane helix</keyword>
<dbReference type="RefSeq" id="WP_106010328.1">
    <property type="nucleotide sequence ID" value="NZ_PVXP01000049.1"/>
</dbReference>
<keyword evidence="2 9" id="KW-0328">Glycosyltransferase</keyword>
<dbReference type="EC" id="2.4.1.12" evidence="9"/>
<keyword evidence="4 7" id="KW-0812">Transmembrane</keyword>
<dbReference type="InterPro" id="IPR001173">
    <property type="entry name" value="Glyco_trans_2-like"/>
</dbReference>
<gene>
    <name evidence="9" type="primary">bcsA_1</name>
    <name evidence="9" type="ORF">CLLU_27340</name>
</gene>
<protein>
    <submittedName>
        <fullName evidence="9">Cellulose synthase catalytic subunit</fullName>
        <ecNumber evidence="9">2.4.1.12</ecNumber>
    </submittedName>
</protein>
<evidence type="ECO:0000256" key="4">
    <source>
        <dbReference type="ARBA" id="ARBA00022692"/>
    </source>
</evidence>
<dbReference type="InterPro" id="IPR050321">
    <property type="entry name" value="Glycosyltr_2/OpgH_subfam"/>
</dbReference>
<dbReference type="GO" id="GO:0005886">
    <property type="term" value="C:plasma membrane"/>
    <property type="evidence" value="ECO:0007669"/>
    <property type="project" value="TreeGrafter"/>
</dbReference>
<keyword evidence="10" id="KW-1185">Reference proteome</keyword>
<evidence type="ECO:0000256" key="2">
    <source>
        <dbReference type="ARBA" id="ARBA00022676"/>
    </source>
</evidence>
<proteinExistence type="predicted"/>
<dbReference type="InterPro" id="IPR029044">
    <property type="entry name" value="Nucleotide-diphossugar_trans"/>
</dbReference>
<name>A0A2T0BGH1_9CLOT</name>
<evidence type="ECO:0000256" key="6">
    <source>
        <dbReference type="ARBA" id="ARBA00023136"/>
    </source>
</evidence>
<reference evidence="9 10" key="1">
    <citation type="submission" date="2018-03" db="EMBL/GenBank/DDBJ databases">
        <title>Genome sequence of Clostridium luticellarii DSM 29923.</title>
        <authorList>
            <person name="Poehlein A."/>
            <person name="Daniel R."/>
        </authorList>
    </citation>
    <scope>NUCLEOTIDE SEQUENCE [LARGE SCALE GENOMIC DNA]</scope>
    <source>
        <strain evidence="9 10">DSM 29923</strain>
    </source>
</reference>
<evidence type="ECO:0000256" key="5">
    <source>
        <dbReference type="ARBA" id="ARBA00022989"/>
    </source>
</evidence>
<dbReference type="SUPFAM" id="SSF53448">
    <property type="entry name" value="Nucleotide-diphospho-sugar transferases"/>
    <property type="match status" value="1"/>
</dbReference>
<comment type="caution">
    <text evidence="9">The sequence shown here is derived from an EMBL/GenBank/DDBJ whole genome shotgun (WGS) entry which is preliminary data.</text>
</comment>
<keyword evidence="3 9" id="KW-0808">Transferase</keyword>
<evidence type="ECO:0000313" key="10">
    <source>
        <dbReference type="Proteomes" id="UP000237798"/>
    </source>
</evidence>
<dbReference type="PANTHER" id="PTHR43867">
    <property type="entry name" value="CELLULOSE SYNTHASE CATALYTIC SUBUNIT A [UDP-FORMING]"/>
    <property type="match status" value="1"/>
</dbReference>
<dbReference type="OrthoDB" id="154460at2"/>
<sequence>MPEQSFFAVTVIAFNLIYIIWRIEYTIPTTSKIGMTFGIALILSELLGFFQSTIYSILFYKPYEPKEMKMDDLNILPTIDIMIMTYNEPSYVLRKTIAGCLNIEYPGSLLNICVCDDGHRDEIEKLAEFFKIHYVTRESNDFAKAGNINNALSNYCRGELFSVLDADRFQSPII</sequence>
<dbReference type="GO" id="GO:0016760">
    <property type="term" value="F:cellulose synthase (UDP-forming) activity"/>
    <property type="evidence" value="ECO:0007669"/>
    <property type="project" value="UniProtKB-EC"/>
</dbReference>
<evidence type="ECO:0000256" key="1">
    <source>
        <dbReference type="ARBA" id="ARBA00004141"/>
    </source>
</evidence>
<dbReference type="AlphaFoldDB" id="A0A2T0BGH1"/>